<dbReference type="Pfam" id="PF00593">
    <property type="entry name" value="TonB_dep_Rec_b-barrel"/>
    <property type="match status" value="1"/>
</dbReference>
<dbReference type="RefSeq" id="WP_160362931.1">
    <property type="nucleotide sequence ID" value="NZ_JACEIB010000026.1"/>
</dbReference>
<evidence type="ECO:0000256" key="5">
    <source>
        <dbReference type="ARBA" id="ARBA00022692"/>
    </source>
</evidence>
<dbReference type="InterPro" id="IPR039426">
    <property type="entry name" value="TonB-dep_rcpt-like"/>
</dbReference>
<evidence type="ECO:0000259" key="15">
    <source>
        <dbReference type="Pfam" id="PF07715"/>
    </source>
</evidence>
<keyword evidence="4" id="KW-0410">Iron transport</keyword>
<keyword evidence="5 11" id="KW-0812">Transmembrane</keyword>
<feature type="chain" id="PRO_5032933615" evidence="13">
    <location>
        <begin position="28"/>
        <end position="766"/>
    </location>
</feature>
<dbReference type="PANTHER" id="PTHR32552:SF81">
    <property type="entry name" value="TONB-DEPENDENT OUTER MEMBRANE RECEPTOR"/>
    <property type="match status" value="1"/>
</dbReference>
<evidence type="ECO:0000256" key="6">
    <source>
        <dbReference type="ARBA" id="ARBA00023004"/>
    </source>
</evidence>
<evidence type="ECO:0000256" key="12">
    <source>
        <dbReference type="RuleBase" id="RU003357"/>
    </source>
</evidence>
<evidence type="ECO:0000313" key="16">
    <source>
        <dbReference type="EMBL" id="MBA2935730.1"/>
    </source>
</evidence>
<evidence type="ECO:0000256" key="4">
    <source>
        <dbReference type="ARBA" id="ARBA00022496"/>
    </source>
</evidence>
<protein>
    <submittedName>
        <fullName evidence="16">TonB-dependent receptor</fullName>
    </submittedName>
</protein>
<evidence type="ECO:0000256" key="10">
    <source>
        <dbReference type="ARBA" id="ARBA00023237"/>
    </source>
</evidence>
<feature type="domain" description="TonB-dependent receptor-like beta-barrel" evidence="14">
    <location>
        <begin position="289"/>
        <end position="724"/>
    </location>
</feature>
<evidence type="ECO:0000256" key="9">
    <source>
        <dbReference type="ARBA" id="ARBA00023136"/>
    </source>
</evidence>
<keyword evidence="2 11" id="KW-0813">Transport</keyword>
<keyword evidence="7" id="KW-0406">Ion transport</keyword>
<gene>
    <name evidence="16" type="ORF">HZF05_16725</name>
</gene>
<comment type="caution">
    <text evidence="16">The sequence shown here is derived from an EMBL/GenBank/DDBJ whole genome shotgun (WGS) entry which is preliminary data.</text>
</comment>
<dbReference type="Pfam" id="PF07715">
    <property type="entry name" value="Plug"/>
    <property type="match status" value="1"/>
</dbReference>
<dbReference type="GO" id="GO:0009279">
    <property type="term" value="C:cell outer membrane"/>
    <property type="evidence" value="ECO:0007669"/>
    <property type="project" value="UniProtKB-SubCell"/>
</dbReference>
<name>A0A838LA10_9SPHN</name>
<dbReference type="Gene3D" id="2.40.170.20">
    <property type="entry name" value="TonB-dependent receptor, beta-barrel domain"/>
    <property type="match status" value="1"/>
</dbReference>
<keyword evidence="3 11" id="KW-1134">Transmembrane beta strand</keyword>
<dbReference type="AlphaFoldDB" id="A0A838LA10"/>
<reference evidence="16 17" key="1">
    <citation type="submission" date="2020-07" db="EMBL/GenBank/DDBJ databases">
        <authorList>
            <person name="Sun Q."/>
        </authorList>
    </citation>
    <scope>NUCLEOTIDE SEQUENCE [LARGE SCALE GENOMIC DNA]</scope>
    <source>
        <strain evidence="16 17">CGMCC 1.13654</strain>
    </source>
</reference>
<comment type="subcellular location">
    <subcellularLocation>
        <location evidence="1 11">Cell outer membrane</location>
        <topology evidence="1 11">Multi-pass membrane protein</topology>
    </subcellularLocation>
</comment>
<keyword evidence="17" id="KW-1185">Reference proteome</keyword>
<keyword evidence="8 12" id="KW-0798">TonB box</keyword>
<accession>A0A838LA10</accession>
<keyword evidence="9 11" id="KW-0472">Membrane</keyword>
<organism evidence="16 17">
    <name type="scientific">Sphingomonas chungangi</name>
    <dbReference type="NCBI Taxonomy" id="2683589"/>
    <lineage>
        <taxon>Bacteria</taxon>
        <taxon>Pseudomonadati</taxon>
        <taxon>Pseudomonadota</taxon>
        <taxon>Alphaproteobacteria</taxon>
        <taxon>Sphingomonadales</taxon>
        <taxon>Sphingomonadaceae</taxon>
        <taxon>Sphingomonas</taxon>
    </lineage>
</organism>
<evidence type="ECO:0000256" key="3">
    <source>
        <dbReference type="ARBA" id="ARBA00022452"/>
    </source>
</evidence>
<evidence type="ECO:0000256" key="13">
    <source>
        <dbReference type="SAM" id="SignalP"/>
    </source>
</evidence>
<dbReference type="EMBL" id="JACEIB010000026">
    <property type="protein sequence ID" value="MBA2935730.1"/>
    <property type="molecule type" value="Genomic_DNA"/>
</dbReference>
<dbReference type="Proteomes" id="UP000570166">
    <property type="component" value="Unassembled WGS sequence"/>
</dbReference>
<feature type="signal peptide" evidence="13">
    <location>
        <begin position="1"/>
        <end position="27"/>
    </location>
</feature>
<dbReference type="GO" id="GO:0006826">
    <property type="term" value="P:iron ion transport"/>
    <property type="evidence" value="ECO:0007669"/>
    <property type="project" value="UniProtKB-KW"/>
</dbReference>
<evidence type="ECO:0000256" key="1">
    <source>
        <dbReference type="ARBA" id="ARBA00004571"/>
    </source>
</evidence>
<dbReference type="SUPFAM" id="SSF56935">
    <property type="entry name" value="Porins"/>
    <property type="match status" value="1"/>
</dbReference>
<evidence type="ECO:0000313" key="17">
    <source>
        <dbReference type="Proteomes" id="UP000570166"/>
    </source>
</evidence>
<evidence type="ECO:0000256" key="8">
    <source>
        <dbReference type="ARBA" id="ARBA00023077"/>
    </source>
</evidence>
<evidence type="ECO:0000256" key="7">
    <source>
        <dbReference type="ARBA" id="ARBA00023065"/>
    </source>
</evidence>
<evidence type="ECO:0000256" key="11">
    <source>
        <dbReference type="PROSITE-ProRule" id="PRU01360"/>
    </source>
</evidence>
<keyword evidence="16" id="KW-0675">Receptor</keyword>
<dbReference type="PROSITE" id="PS52016">
    <property type="entry name" value="TONB_DEPENDENT_REC_3"/>
    <property type="match status" value="1"/>
</dbReference>
<keyword evidence="10 11" id="KW-0998">Cell outer membrane</keyword>
<proteinExistence type="inferred from homology"/>
<sequence length="766" mass="81967">MRGFGQIKGMLLSGVTGAMLMAGGAHAQAEAPTPTVSDAAPADIIVTAQKRSERLQDVPASISVVTATDLTKRGVTRFQDYASRIPGLSLTSARTGNTQITLRGITTGSSQPGSTTGFYVDEAPVGSVNAYTGGNGITPDLDPSDIGQIEVLKGPQGTLYGAGAVGGLLKFTTVPTDLEHFSGRASAGITSVDHGDLGYSGRATINIPLVTDQLGLHVSGFYRRDPGYIDNINPRVGKDDINDAKVRGGRAMLSMKFAPNVRLDLSAILQDTATDGTNTEDVDAATFKPIYGDLKQNRYAPETGYMRLRLYNATWHADFGKLNLVSSTTYQRIYYRELGDATNSYAAFLTQNATLINLVTGLVVPPNLGMSVNTIKHTDRWSEEARASMNDVGGLLDLQGGFYWTHESDINKIPNIDYFSTTTGAPINSLPPFAIASIDSTYDEYSFFGNARLHIGDKFDVLGGVRYSHDHQTYAQDYSGLLIALTAGKPQILADGVEKHNVVTWMATPRFKFSDDEMLYGRVATGYRPGGPNPAPPTGGVPLTFDPDKLTQYEVGFKGQTADRKITVDAALFYTDWDHIQIQTSKGGFNYLVNGGKARSKGGELTLGYHPIAGLTLGVNLAYTDAKLASAAPAAGGIKGDRLPYVPHWTGSLSADYAIPLNDSTKLTFGATGSYVGNRIDDYTGKTSAGTQHYGRTLRHYATVDLRAGLDFGQWTLSAFARNLTDKRAIIVDGYEGLAPTTTAGQPYAASVITPRTIGAEAAIRF</sequence>
<dbReference type="InterPro" id="IPR000531">
    <property type="entry name" value="Beta-barrel_TonB"/>
</dbReference>
<evidence type="ECO:0000256" key="2">
    <source>
        <dbReference type="ARBA" id="ARBA00022448"/>
    </source>
</evidence>
<dbReference type="InterPro" id="IPR036942">
    <property type="entry name" value="Beta-barrel_TonB_sf"/>
</dbReference>
<keyword evidence="6" id="KW-0408">Iron</keyword>
<dbReference type="CDD" id="cd01347">
    <property type="entry name" value="ligand_gated_channel"/>
    <property type="match status" value="1"/>
</dbReference>
<feature type="domain" description="TonB-dependent receptor plug" evidence="15">
    <location>
        <begin position="55"/>
        <end position="167"/>
    </location>
</feature>
<keyword evidence="13" id="KW-0732">Signal</keyword>
<evidence type="ECO:0000259" key="14">
    <source>
        <dbReference type="Pfam" id="PF00593"/>
    </source>
</evidence>
<dbReference type="InterPro" id="IPR012910">
    <property type="entry name" value="Plug_dom"/>
</dbReference>
<dbReference type="PANTHER" id="PTHR32552">
    <property type="entry name" value="FERRICHROME IRON RECEPTOR-RELATED"/>
    <property type="match status" value="1"/>
</dbReference>
<comment type="similarity">
    <text evidence="11 12">Belongs to the TonB-dependent receptor family.</text>
</comment>